<feature type="domain" description="Nitrogen regulatory protein areA GATA-like" evidence="1">
    <location>
        <begin position="36"/>
        <end position="63"/>
    </location>
</feature>
<dbReference type="GO" id="GO:0000122">
    <property type="term" value="P:negative regulation of transcription by RNA polymerase II"/>
    <property type="evidence" value="ECO:0007669"/>
    <property type="project" value="TreeGrafter"/>
</dbReference>
<evidence type="ECO:0000259" key="1">
    <source>
        <dbReference type="Pfam" id="PF08550"/>
    </source>
</evidence>
<dbReference type="EMBL" id="KZ303859">
    <property type="protein sequence ID" value="PHZ09232.1"/>
    <property type="molecule type" value="Genomic_DNA"/>
</dbReference>
<proteinExistence type="predicted"/>
<keyword evidence="3" id="KW-1185">Reference proteome</keyword>
<accession>A0A2G4SKG3</accession>
<gene>
    <name evidence="2" type="ORF">RHIMIDRAFT_207001</name>
</gene>
<dbReference type="PANTHER" id="PTHR28014:SF1">
    <property type="entry name" value="NEGATIVE REGULATOR OF RAS-CAMP PATHWAY"/>
    <property type="match status" value="1"/>
</dbReference>
<reference evidence="2 3" key="1">
    <citation type="journal article" date="2016" name="Proc. Natl. Acad. Sci. U.S.A.">
        <title>Lipid metabolic changes in an early divergent fungus govern the establishment of a mutualistic symbiosis with endobacteria.</title>
        <authorList>
            <person name="Lastovetsky O.A."/>
            <person name="Gaspar M.L."/>
            <person name="Mondo S.J."/>
            <person name="LaButti K.M."/>
            <person name="Sandor L."/>
            <person name="Grigoriev I.V."/>
            <person name="Henry S.A."/>
            <person name="Pawlowska T.E."/>
        </authorList>
    </citation>
    <scope>NUCLEOTIDE SEQUENCE [LARGE SCALE GENOMIC DNA]</scope>
    <source>
        <strain evidence="2 3">ATCC 52813</strain>
    </source>
</reference>
<name>A0A2G4SKG3_RHIZD</name>
<dbReference type="RefSeq" id="XP_023462940.1">
    <property type="nucleotide sequence ID" value="XM_023606949.1"/>
</dbReference>
<dbReference type="InterPro" id="IPR013860">
    <property type="entry name" value="AreA_GATA"/>
</dbReference>
<dbReference type="GO" id="GO:0031930">
    <property type="term" value="P:mitochondria-nucleus signaling pathway"/>
    <property type="evidence" value="ECO:0007669"/>
    <property type="project" value="TreeGrafter"/>
</dbReference>
<dbReference type="PANTHER" id="PTHR28014">
    <property type="entry name" value="NEGATIVE REGULATOR OF RAS-CAMP PATHWAY"/>
    <property type="match status" value="1"/>
</dbReference>
<dbReference type="Pfam" id="PF08550">
    <property type="entry name" value="GATA_AreA"/>
    <property type="match status" value="1"/>
</dbReference>
<dbReference type="AlphaFoldDB" id="A0A2G4SKG3"/>
<sequence>MYYYSSSNEIHLPLLIKNTLAEHSLPWNNLDQLSSLWAIFTKCKSNIQDGFRLENLSWRLWYRHSVLQKKQKPNTVADIDMTVKQHTLKRSRSLPNLNEPKLKSNRRKFYIDDHSQRQPQPQPQQQEIIKKKPLIRRSSTLPKPVSLLSEMFSRANASSTTDQTKSSGLRRCQSRYCRLDQFFLNAA</sequence>
<protein>
    <recommendedName>
        <fullName evidence="1">Nitrogen regulatory protein areA GATA-like domain-containing protein</fullName>
    </recommendedName>
</protein>
<dbReference type="GeneID" id="35437939"/>
<evidence type="ECO:0000313" key="3">
    <source>
        <dbReference type="Proteomes" id="UP000242254"/>
    </source>
</evidence>
<dbReference type="Proteomes" id="UP000242254">
    <property type="component" value="Unassembled WGS sequence"/>
</dbReference>
<evidence type="ECO:0000313" key="2">
    <source>
        <dbReference type="EMBL" id="PHZ09232.1"/>
    </source>
</evidence>
<organism evidence="2 3">
    <name type="scientific">Rhizopus microsporus ATCC 52813</name>
    <dbReference type="NCBI Taxonomy" id="1340429"/>
    <lineage>
        <taxon>Eukaryota</taxon>
        <taxon>Fungi</taxon>
        <taxon>Fungi incertae sedis</taxon>
        <taxon>Mucoromycota</taxon>
        <taxon>Mucoromycotina</taxon>
        <taxon>Mucoromycetes</taxon>
        <taxon>Mucorales</taxon>
        <taxon>Mucorineae</taxon>
        <taxon>Rhizopodaceae</taxon>
        <taxon>Rhizopus</taxon>
    </lineage>
</organism>
<dbReference type="STRING" id="1340429.A0A2G4SKG3"/>
<dbReference type="GO" id="GO:0006808">
    <property type="term" value="P:regulation of nitrogen utilization"/>
    <property type="evidence" value="ECO:0007669"/>
    <property type="project" value="TreeGrafter"/>
</dbReference>
<dbReference type="GO" id="GO:0005737">
    <property type="term" value="C:cytoplasm"/>
    <property type="evidence" value="ECO:0007669"/>
    <property type="project" value="TreeGrafter"/>
</dbReference>
<dbReference type="InterPro" id="IPR053043">
    <property type="entry name" value="Ras-cAMP_regulatory"/>
</dbReference>